<reference evidence="2 3" key="2">
    <citation type="submission" date="2019-05" db="EMBL/GenBank/DDBJ databases">
        <title>Genome evolution of the obligate endosymbiont Buchnera aphidicola.</title>
        <authorList>
            <person name="Moran N.A."/>
        </authorList>
    </citation>
    <scope>NUCLEOTIDE SEQUENCE [LARGE SCALE GENOMIC DNA]</scope>
    <source>
        <strain evidence="2 3">Ala</strain>
    </source>
</reference>
<reference evidence="2 3" key="1">
    <citation type="submission" date="2018-12" db="EMBL/GenBank/DDBJ databases">
        <authorList>
            <person name="Chong R.A."/>
        </authorList>
    </citation>
    <scope>NUCLEOTIDE SEQUENCE [LARGE SCALE GENOMIC DNA]</scope>
    <source>
        <strain evidence="2 3">Ala</strain>
    </source>
</reference>
<dbReference type="AlphaFoldDB" id="A0A4D6XRV3"/>
<dbReference type="GO" id="GO:0004523">
    <property type="term" value="F:RNA-DNA hybrid ribonuclease activity"/>
    <property type="evidence" value="ECO:0007669"/>
    <property type="project" value="InterPro"/>
</dbReference>
<name>A0A4D6XRV3_9GAMM</name>
<dbReference type="EMBL" id="CP034891">
    <property type="protein sequence ID" value="QCI17644.1"/>
    <property type="molecule type" value="Genomic_DNA"/>
</dbReference>
<accession>A0A4D6XRV3</accession>
<sequence>MEKKKWKTTKKKSVKNIDLWLRINEALKKHFVTWFWIKAHIGHLENERCDIIARQSAKYPSIKDIYYENSK</sequence>
<dbReference type="PROSITE" id="PS50879">
    <property type="entry name" value="RNASE_H_1"/>
    <property type="match status" value="1"/>
</dbReference>
<proteinExistence type="predicted"/>
<protein>
    <submittedName>
        <fullName evidence="2">Ribonuclease H</fullName>
    </submittedName>
</protein>
<dbReference type="Proteomes" id="UP000298660">
    <property type="component" value="Chromosome"/>
</dbReference>
<dbReference type="Pfam" id="PF00075">
    <property type="entry name" value="RNase_H"/>
    <property type="match status" value="1"/>
</dbReference>
<evidence type="ECO:0000313" key="2">
    <source>
        <dbReference type="EMBL" id="QCI17644.1"/>
    </source>
</evidence>
<gene>
    <name evidence="2" type="ORF">D9V61_01255</name>
</gene>
<dbReference type="InterPro" id="IPR012337">
    <property type="entry name" value="RNaseH-like_sf"/>
</dbReference>
<dbReference type="GO" id="GO:0003676">
    <property type="term" value="F:nucleic acid binding"/>
    <property type="evidence" value="ECO:0007669"/>
    <property type="project" value="InterPro"/>
</dbReference>
<feature type="domain" description="RNase H type-1" evidence="1">
    <location>
        <begin position="1"/>
        <end position="58"/>
    </location>
</feature>
<dbReference type="InterPro" id="IPR036397">
    <property type="entry name" value="RNaseH_sf"/>
</dbReference>
<dbReference type="Gene3D" id="3.30.420.10">
    <property type="entry name" value="Ribonuclease H-like superfamily/Ribonuclease H"/>
    <property type="match status" value="1"/>
</dbReference>
<evidence type="ECO:0000313" key="3">
    <source>
        <dbReference type="Proteomes" id="UP000298660"/>
    </source>
</evidence>
<evidence type="ECO:0000259" key="1">
    <source>
        <dbReference type="PROSITE" id="PS50879"/>
    </source>
</evidence>
<dbReference type="OrthoDB" id="7845843at2"/>
<organism evidence="2 3">
    <name type="scientific">Buchnera aphidicola</name>
    <name type="common">Acyrthosiphon lactucae</name>
    <dbReference type="NCBI Taxonomy" id="1241832"/>
    <lineage>
        <taxon>Bacteria</taxon>
        <taxon>Pseudomonadati</taxon>
        <taxon>Pseudomonadota</taxon>
        <taxon>Gammaproteobacteria</taxon>
        <taxon>Enterobacterales</taxon>
        <taxon>Erwiniaceae</taxon>
        <taxon>Buchnera</taxon>
    </lineage>
</organism>
<dbReference type="InterPro" id="IPR002156">
    <property type="entry name" value="RNaseH_domain"/>
</dbReference>
<dbReference type="SUPFAM" id="SSF53098">
    <property type="entry name" value="Ribonuclease H-like"/>
    <property type="match status" value="1"/>
</dbReference>